<evidence type="ECO:0000313" key="2">
    <source>
        <dbReference type="EMBL" id="QRW20481.1"/>
    </source>
</evidence>
<keyword evidence="1" id="KW-0812">Transmembrane</keyword>
<proteinExistence type="predicted"/>
<accession>A0A8H8NY37</accession>
<feature type="transmembrane region" description="Helical" evidence="1">
    <location>
        <begin position="138"/>
        <end position="158"/>
    </location>
</feature>
<dbReference type="RefSeq" id="XP_043180718.1">
    <property type="nucleotide sequence ID" value="XM_043329272.1"/>
</dbReference>
<evidence type="ECO:0000256" key="1">
    <source>
        <dbReference type="SAM" id="Phobius"/>
    </source>
</evidence>
<keyword evidence="1" id="KW-1133">Transmembrane helix</keyword>
<dbReference type="Proteomes" id="UP000650533">
    <property type="component" value="Chromosome 5"/>
</dbReference>
<name>A0A8H8NY37_9AGAM</name>
<dbReference type="Pfam" id="PF02992">
    <property type="entry name" value="Transposase_21"/>
    <property type="match status" value="1"/>
</dbReference>
<organism evidence="2 3">
    <name type="scientific">Rhizoctonia solani</name>
    <dbReference type="NCBI Taxonomy" id="456999"/>
    <lineage>
        <taxon>Eukaryota</taxon>
        <taxon>Fungi</taxon>
        <taxon>Dikarya</taxon>
        <taxon>Basidiomycota</taxon>
        <taxon>Agaricomycotina</taxon>
        <taxon>Agaricomycetes</taxon>
        <taxon>Cantharellales</taxon>
        <taxon>Ceratobasidiaceae</taxon>
        <taxon>Rhizoctonia</taxon>
    </lineage>
</organism>
<dbReference type="PANTHER" id="PTHR46579">
    <property type="entry name" value="F5/8 TYPE C DOMAIN-CONTAINING PROTEIN-RELATED"/>
    <property type="match status" value="1"/>
</dbReference>
<dbReference type="KEGG" id="rsx:RhiXN_09456"/>
<dbReference type="AlphaFoldDB" id="A0A8H8NY37"/>
<protein>
    <submittedName>
        <fullName evidence="2">Transposase family Tnp2 protein</fullName>
    </submittedName>
</protein>
<dbReference type="GeneID" id="67031735"/>
<dbReference type="EMBL" id="CP059662">
    <property type="protein sequence ID" value="QRW20481.1"/>
    <property type="molecule type" value="Genomic_DNA"/>
</dbReference>
<gene>
    <name evidence="2" type="ORF">RhiXN_09456</name>
</gene>
<evidence type="ECO:0000313" key="3">
    <source>
        <dbReference type="Proteomes" id="UP000650533"/>
    </source>
</evidence>
<dbReference type="PANTHER" id="PTHR46579:SF1">
    <property type="entry name" value="F5_8 TYPE C DOMAIN-CONTAINING PROTEIN"/>
    <property type="match status" value="1"/>
</dbReference>
<keyword evidence="1" id="KW-0472">Membrane</keyword>
<sequence length="712" mass="81783">MAAKLRYQDEADQGPKPGVIHDVFDGQDYRRLRATPVNPPGGYHFFDNPKDLALGLSTDGVTLFKRCRRGLSTAWPIILINYNLHPRYQTKLDNIICVGVIPGPTQCKDINSFLTPLLNELLELEAGVDCHGLSPEGVAYVFLLHAFLIIVFGDILAVSKMICMKGHNGRTPCRACYMQGYPCPLARTTVYYIPLRRPNYPIPHSPFELPMRSHAEFLGDLEVIEAAPTRVAREFLQKDLGINSRSIFASLKSIDLSSSFPYDIMHLLFENLVPNMIKHWTGDFKWLDQGNGSYEIDEVVWKAVGRQTAAATKTIPAKFVGTIPNIAEDAKLFKAEAYAFWFQYMAPILLQGRLNEPYYSHFLKMREIMLLVLKFGISNDEIDELERMTGEWVLEYESLYYQYTVERLPACPLTIHALLHMAYYIRRTGPLWASWAFVMERYCQFIVLAVKNRVRPYEMIDNYVSRDAQMKIVSKTFNLPLMGRPRVNTRMVHGVEISSRERMHDEFREVVLGTPVKTRGVLTDQLENQLLGYFSLVEPRTPRHELRRRTNFDSLISYGRFRQVPDGDRVRTARLISNNAVARDNSFYDLLPDRNARWRRLPDDPYRRCYYGQCVGVYFVRFTENDGNVKAYLLAAVRECNTNGSDAVNPETPVVTYTELGPINLVHIDTIISVVGRIQLGQTWAIVDRSRDNVRPQFDDDHDEDEDKDGDE</sequence>
<dbReference type="InterPro" id="IPR004242">
    <property type="entry name" value="Transposase_21"/>
</dbReference>
<reference evidence="2" key="1">
    <citation type="submission" date="2020-05" db="EMBL/GenBank/DDBJ databases">
        <title>Evolutionary and genomic comparisons of hybrid uninucleate and nonhybrid Rhizoctonia fungi.</title>
        <authorList>
            <person name="Li C."/>
            <person name="Chen X."/>
        </authorList>
    </citation>
    <scope>NUCLEOTIDE SEQUENCE</scope>
    <source>
        <strain evidence="2">AG-1 IA</strain>
    </source>
</reference>